<organism evidence="1 2">
    <name type="scientific">Bradyrhizobium betae</name>
    <dbReference type="NCBI Taxonomy" id="244734"/>
    <lineage>
        <taxon>Bacteria</taxon>
        <taxon>Pseudomonadati</taxon>
        <taxon>Pseudomonadota</taxon>
        <taxon>Alphaproteobacteria</taxon>
        <taxon>Hyphomicrobiales</taxon>
        <taxon>Nitrobacteraceae</taxon>
        <taxon>Bradyrhizobium</taxon>
    </lineage>
</organism>
<proteinExistence type="predicted"/>
<dbReference type="AlphaFoldDB" id="A0A4Q1UQN2"/>
<dbReference type="EMBL" id="MZXW01000042">
    <property type="protein sequence ID" value="RXT39052.1"/>
    <property type="molecule type" value="Genomic_DNA"/>
</dbReference>
<sequence length="61" mass="6888">MAKIKVTFRTVRVAEGDWKILADYPGTEQREITGFASKADADGWINGDRKIAWLRSQGYAK</sequence>
<protein>
    <recommendedName>
        <fullName evidence="3">DUF2188 domain-containing protein</fullName>
    </recommendedName>
</protein>
<name>A0A4Q1UQN2_9BRAD</name>
<evidence type="ECO:0000313" key="1">
    <source>
        <dbReference type="EMBL" id="RXT39052.1"/>
    </source>
</evidence>
<dbReference type="OrthoDB" id="8244106at2"/>
<dbReference type="Proteomes" id="UP000290819">
    <property type="component" value="Unassembled WGS sequence"/>
</dbReference>
<dbReference type="RefSeq" id="WP_129274206.1">
    <property type="nucleotide sequence ID" value="NZ_MZXW01000042.1"/>
</dbReference>
<evidence type="ECO:0000313" key="2">
    <source>
        <dbReference type="Proteomes" id="UP000290819"/>
    </source>
</evidence>
<accession>A0A4Q1UQN2</accession>
<reference evidence="1 2" key="1">
    <citation type="submission" date="2017-03" db="EMBL/GenBank/DDBJ databases">
        <authorList>
            <person name="Safronova V.I."/>
            <person name="Sazanova A.L."/>
            <person name="Chirak E.R."/>
        </authorList>
    </citation>
    <scope>NUCLEOTIDE SEQUENCE [LARGE SCALE GENOMIC DNA]</scope>
    <source>
        <strain evidence="1 2">Opo-243</strain>
    </source>
</reference>
<gene>
    <name evidence="1" type="ORF">B5V03_30760</name>
</gene>
<comment type="caution">
    <text evidence="1">The sequence shown here is derived from an EMBL/GenBank/DDBJ whole genome shotgun (WGS) entry which is preliminary data.</text>
</comment>
<keyword evidence="2" id="KW-1185">Reference proteome</keyword>
<evidence type="ECO:0008006" key="3">
    <source>
        <dbReference type="Google" id="ProtNLM"/>
    </source>
</evidence>